<accession>A0AAD9YKR3</accession>
<sequence length="259" mass="29141">MLVLQCTTACKAAIFFYVGVDYPSECCYNNQIKNGGELNLPTDCYNMLRRGNTYDACGASNRPSICASYDLKLTLPSGKYLSTVVLTSSRSTVSSSSLKSVTQLILVIKPLQYRFKHSKQHFAHFFCNYYHTLKFEHSTNHVFIILFLRLFFQFTCCGDVQLIFQVQNKLCELPPELCFPPLHPRVVAGTIGRMNETPSSAGVPIFGFAWDTYPTPDVLVCCVSNKAPVLIDDITVVDAWDSGYWVTSTNDFVKAMHFK</sequence>
<reference evidence="1" key="1">
    <citation type="submission" date="2023-02" db="EMBL/GenBank/DDBJ databases">
        <title>Colletotrichum kahawae CIFC_Que2 genome sequencing and assembly.</title>
        <authorList>
            <person name="Baroncelli R."/>
        </authorList>
    </citation>
    <scope>NUCLEOTIDE SEQUENCE</scope>
    <source>
        <strain evidence="1">CIFC_Que2</strain>
    </source>
</reference>
<evidence type="ECO:0000313" key="1">
    <source>
        <dbReference type="EMBL" id="KAK2768979.1"/>
    </source>
</evidence>
<dbReference type="Proteomes" id="UP001281614">
    <property type="component" value="Unassembled WGS sequence"/>
</dbReference>
<protein>
    <submittedName>
        <fullName evidence="1">Copper radical oxidase</fullName>
    </submittedName>
</protein>
<evidence type="ECO:0000313" key="2">
    <source>
        <dbReference type="Proteomes" id="UP001281614"/>
    </source>
</evidence>
<comment type="caution">
    <text evidence="1">The sequence shown here is derived from an EMBL/GenBank/DDBJ whole genome shotgun (WGS) entry which is preliminary data.</text>
</comment>
<proteinExistence type="predicted"/>
<dbReference type="AlphaFoldDB" id="A0AAD9YKR3"/>
<gene>
    <name evidence="1" type="ORF">CKAH01_00586</name>
</gene>
<name>A0AAD9YKR3_COLKA</name>
<dbReference type="EMBL" id="VYYT01000112">
    <property type="protein sequence ID" value="KAK2768979.1"/>
    <property type="molecule type" value="Genomic_DNA"/>
</dbReference>
<organism evidence="1 2">
    <name type="scientific">Colletotrichum kahawae</name>
    <name type="common">Coffee berry disease fungus</name>
    <dbReference type="NCBI Taxonomy" id="34407"/>
    <lineage>
        <taxon>Eukaryota</taxon>
        <taxon>Fungi</taxon>
        <taxon>Dikarya</taxon>
        <taxon>Ascomycota</taxon>
        <taxon>Pezizomycotina</taxon>
        <taxon>Sordariomycetes</taxon>
        <taxon>Hypocreomycetidae</taxon>
        <taxon>Glomerellales</taxon>
        <taxon>Glomerellaceae</taxon>
        <taxon>Colletotrichum</taxon>
        <taxon>Colletotrichum gloeosporioides species complex</taxon>
    </lineage>
</organism>
<keyword evidence="2" id="KW-1185">Reference proteome</keyword>